<evidence type="ECO:0000259" key="1">
    <source>
        <dbReference type="Pfam" id="PF00144"/>
    </source>
</evidence>
<gene>
    <name evidence="2" type="ORF">J4E00_24080</name>
</gene>
<dbReference type="InterPro" id="IPR050789">
    <property type="entry name" value="Diverse_Enzym_Activities"/>
</dbReference>
<dbReference type="Gene3D" id="3.40.710.10">
    <property type="entry name" value="DD-peptidase/beta-lactamase superfamily"/>
    <property type="match status" value="1"/>
</dbReference>
<name>A0ABS3QLN7_9BACT</name>
<evidence type="ECO:0000313" key="2">
    <source>
        <dbReference type="EMBL" id="MBO2012166.1"/>
    </source>
</evidence>
<dbReference type="EMBL" id="JAGETZ010000015">
    <property type="protein sequence ID" value="MBO2012166.1"/>
    <property type="molecule type" value="Genomic_DNA"/>
</dbReference>
<organism evidence="2 3">
    <name type="scientific">Hymenobacter negativus</name>
    <dbReference type="NCBI Taxonomy" id="2795026"/>
    <lineage>
        <taxon>Bacteria</taxon>
        <taxon>Pseudomonadati</taxon>
        <taxon>Bacteroidota</taxon>
        <taxon>Cytophagia</taxon>
        <taxon>Cytophagales</taxon>
        <taxon>Hymenobacteraceae</taxon>
        <taxon>Hymenobacter</taxon>
    </lineage>
</organism>
<keyword evidence="3" id="KW-1185">Reference proteome</keyword>
<dbReference type="SUPFAM" id="SSF56601">
    <property type="entry name" value="beta-lactamase/transpeptidase-like"/>
    <property type="match status" value="1"/>
</dbReference>
<dbReference type="InterPro" id="IPR012338">
    <property type="entry name" value="Beta-lactam/transpept-like"/>
</dbReference>
<feature type="domain" description="Beta-lactamase-related" evidence="1">
    <location>
        <begin position="55"/>
        <end position="346"/>
    </location>
</feature>
<dbReference type="Proteomes" id="UP000664369">
    <property type="component" value="Unassembled WGS sequence"/>
</dbReference>
<reference evidence="2 3" key="1">
    <citation type="submission" date="2021-03" db="EMBL/GenBank/DDBJ databases">
        <authorList>
            <person name="Kim M.K."/>
        </authorList>
    </citation>
    <scope>NUCLEOTIDE SEQUENCE [LARGE SCALE GENOMIC DNA]</scope>
    <source>
        <strain evidence="2 3">BT442</strain>
    </source>
</reference>
<dbReference type="RefSeq" id="WP_208177933.1">
    <property type="nucleotide sequence ID" value="NZ_JAGETZ010000015.1"/>
</dbReference>
<dbReference type="PANTHER" id="PTHR43283:SF7">
    <property type="entry name" value="BETA-LACTAMASE-RELATED DOMAIN-CONTAINING PROTEIN"/>
    <property type="match status" value="1"/>
</dbReference>
<comment type="caution">
    <text evidence="2">The sequence shown here is derived from an EMBL/GenBank/DDBJ whole genome shotgun (WGS) entry which is preliminary data.</text>
</comment>
<dbReference type="Pfam" id="PF00144">
    <property type="entry name" value="Beta-lactamase"/>
    <property type="match status" value="1"/>
</dbReference>
<dbReference type="InterPro" id="IPR001466">
    <property type="entry name" value="Beta-lactam-related"/>
</dbReference>
<dbReference type="PANTHER" id="PTHR43283">
    <property type="entry name" value="BETA-LACTAMASE-RELATED"/>
    <property type="match status" value="1"/>
</dbReference>
<protein>
    <submittedName>
        <fullName evidence="2">Beta-lactamase family protein</fullName>
    </submittedName>
</protein>
<evidence type="ECO:0000313" key="3">
    <source>
        <dbReference type="Proteomes" id="UP000664369"/>
    </source>
</evidence>
<proteinExistence type="predicted"/>
<sequence>MNVSYSLSGADSPSFRLLLLWLLLLSGQLAHGQASTVSAASRAALFDSLTQALAHQRYPNVRAVLVSHQNKLVYAQYPAGYSADSLQDTRSAFKSITSLLVGIALDKGYLQSVQQRAYSFFPAYAHGANWDARKANMTLQHLLEMKTGFACEEFNGTQDCEEAMTATPDWVTAALDLPLACAPGTQWSYTSAAPVVLGGVLAQATHQSVIAFAARYLFEPLGITHYRWTTDPAGQGMTAGSFYLRPADLLKIGEMVAQRGRWHGRRIVSARWLRESMAPRTLIPAFSFVGSSRTKLAQPQPTYYGYYWYREGVVTATSNREVLFASGNGGQYVMLVPDLQLVVVFMGGNYGSWKAKLAFAALAHYIIPAFEHPHKRAE</sequence>
<accession>A0ABS3QLN7</accession>